<reference evidence="1" key="1">
    <citation type="submission" date="2022-03" db="EMBL/GenBank/DDBJ databases">
        <title>Draft genome sequence of Aduncisulcus paluster, a free-living microaerophilic Fornicata.</title>
        <authorList>
            <person name="Yuyama I."/>
            <person name="Kume K."/>
            <person name="Tamura T."/>
            <person name="Inagaki Y."/>
            <person name="Hashimoto T."/>
        </authorList>
    </citation>
    <scope>NUCLEOTIDE SEQUENCE</scope>
    <source>
        <strain evidence="1">NY0171</strain>
    </source>
</reference>
<sequence length="107" mass="11890">MDKYPKKKITFIINTSFQLSSRKQVVVNVMRDVPMRVVARLAAEKLEIAKDQELKIVSEESGSLEIAKDQELKIVSEESGSVAGTITAESALYRYGAILSIFPETIV</sequence>
<accession>A0ABQ5KX36</accession>
<protein>
    <submittedName>
        <fullName evidence="1">Uncharacterized protein</fullName>
    </submittedName>
</protein>
<evidence type="ECO:0000313" key="1">
    <source>
        <dbReference type="EMBL" id="GKT37013.1"/>
    </source>
</evidence>
<gene>
    <name evidence="1" type="ORF">ADUPG1_009878</name>
</gene>
<dbReference type="Proteomes" id="UP001057375">
    <property type="component" value="Unassembled WGS sequence"/>
</dbReference>
<keyword evidence="2" id="KW-1185">Reference proteome</keyword>
<name>A0ABQ5KX36_9EUKA</name>
<evidence type="ECO:0000313" key="2">
    <source>
        <dbReference type="Proteomes" id="UP001057375"/>
    </source>
</evidence>
<comment type="caution">
    <text evidence="1">The sequence shown here is derived from an EMBL/GenBank/DDBJ whole genome shotgun (WGS) entry which is preliminary data.</text>
</comment>
<dbReference type="EMBL" id="BQXS01011364">
    <property type="protein sequence ID" value="GKT37013.1"/>
    <property type="molecule type" value="Genomic_DNA"/>
</dbReference>
<organism evidence="1 2">
    <name type="scientific">Aduncisulcus paluster</name>
    <dbReference type="NCBI Taxonomy" id="2918883"/>
    <lineage>
        <taxon>Eukaryota</taxon>
        <taxon>Metamonada</taxon>
        <taxon>Carpediemonas-like organisms</taxon>
        <taxon>Aduncisulcus</taxon>
    </lineage>
</organism>
<proteinExistence type="predicted"/>